<gene>
    <name evidence="1" type="ORF">UFOVP238_53</name>
</gene>
<sequence length="127" mass="14099">MKITSTIEGVTKTVANMSNLKTASTMALVQGLYLEGERVMADSKNNYVPVVSGALKGSGRVSKPQLLQDGKWEIRLTFGNAATLYALEVHERPKSIGQHKNKYLQKPFKASLPALDNRIRDWLKVLK</sequence>
<protein>
    <submittedName>
        <fullName evidence="1">Uncharacterized protein</fullName>
    </submittedName>
</protein>
<accession>A0A6J7WWC3</accession>
<organism evidence="1">
    <name type="scientific">uncultured Caudovirales phage</name>
    <dbReference type="NCBI Taxonomy" id="2100421"/>
    <lineage>
        <taxon>Viruses</taxon>
        <taxon>Duplodnaviria</taxon>
        <taxon>Heunggongvirae</taxon>
        <taxon>Uroviricota</taxon>
        <taxon>Caudoviricetes</taxon>
        <taxon>Peduoviridae</taxon>
        <taxon>Maltschvirus</taxon>
        <taxon>Maltschvirus maltsch</taxon>
    </lineage>
</organism>
<dbReference type="EMBL" id="LR798283">
    <property type="protein sequence ID" value="CAB5220434.1"/>
    <property type="molecule type" value="Genomic_DNA"/>
</dbReference>
<reference evidence="1" key="1">
    <citation type="submission" date="2020-05" db="EMBL/GenBank/DDBJ databases">
        <authorList>
            <person name="Chiriac C."/>
            <person name="Salcher M."/>
            <person name="Ghai R."/>
            <person name="Kavagutti S V."/>
        </authorList>
    </citation>
    <scope>NUCLEOTIDE SEQUENCE</scope>
</reference>
<evidence type="ECO:0000313" key="1">
    <source>
        <dbReference type="EMBL" id="CAB5220434.1"/>
    </source>
</evidence>
<name>A0A6J7WWC3_9CAUD</name>
<proteinExistence type="predicted"/>